<dbReference type="InterPro" id="IPR023299">
    <property type="entry name" value="ATPase_P-typ_cyto_dom_N"/>
</dbReference>
<sequence>MEQINNIAEKTTHCKHCGELCTDIVYDHEQQSFCCLGCKTVYQLLNEHELACFYDLDNKPGISQKSKLKQNFGFLEDQEFANSLLDFQNDKIAKVTFSIPAIHCAACIWLLEKLYKFNPHIERSRVNFNRKTVSITYLKNELSLKELVAILDKIGYTPEIAIDNKTNQKSPYRKIWMQIGIAGFAFGNAMLFSLPEYFGMSIFDGSMVAHFLPVLNAILAIPVLLFSAQDYLKSAWNATVTKKINMDVPISLGILTLFIYSYYLIFFEQQLGYIDSFTGLIFFLLLGKYYQQKTFDHLKFDRDVKSFFPLSVSKLEGNKEQNVLLKHILPDDILRIRNEEIIPADCLLLSDAASIDYSFVTGESILEEKQKEELLYAGGRLKGSSILVQVKKRPSQSHLAQLWDDEKMGQSHSHMQSIADGISTYFTFIILAVALIAGLYWIMNGQYATAVKVFSTVLIVACPCALALATPVTLGNAMRALGKFGFFTKNTQTIENLAHIDTIIFDKTGTLTYPDKALVNFVGELPDHKQLAAVSTLLNQSRHPLSQLIFNWLPYYPTQEITHFKETGGQGISAICEGRLIKLGKNTFVGAQDDTGNNGAVVYLSIDEEIFGYFKVKHVFRQGISGLFQELNHQYETHLISGDNANDMAEVSQWINNQNIQFQQLPGRKQHYVKALTEDRKKVLMVGDGLNDSGALKASHVGLAVTESSSQFSPASDAITLGNGLLQLPKVLGLAKHSIKVIKVAFIVSFLYNIIGISMAVQGLLSPVFAAILMPISSVSVVLIGLTGISIGQKKMNYKKQKS</sequence>
<keyword evidence="11" id="KW-0406">Ion transport</keyword>
<gene>
    <name evidence="17" type="ORF">JKP34_12315</name>
</gene>
<comment type="caution">
    <text evidence="17">The sequence shown here is derived from an EMBL/GenBank/DDBJ whole genome shotgun (WGS) entry which is preliminary data.</text>
</comment>
<evidence type="ECO:0000256" key="7">
    <source>
        <dbReference type="ARBA" id="ARBA00022723"/>
    </source>
</evidence>
<dbReference type="Gene3D" id="3.40.50.1000">
    <property type="entry name" value="HAD superfamily/HAD-like"/>
    <property type="match status" value="1"/>
</dbReference>
<dbReference type="RefSeq" id="WP_201921811.1">
    <property type="nucleotide sequence ID" value="NZ_JAERQG010000003.1"/>
</dbReference>
<evidence type="ECO:0000256" key="3">
    <source>
        <dbReference type="ARBA" id="ARBA00022448"/>
    </source>
</evidence>
<dbReference type="InterPro" id="IPR059000">
    <property type="entry name" value="ATPase_P-type_domA"/>
</dbReference>
<evidence type="ECO:0000259" key="15">
    <source>
        <dbReference type="Pfam" id="PF00403"/>
    </source>
</evidence>
<keyword evidence="7" id="KW-0479">Metal-binding</keyword>
<protein>
    <submittedName>
        <fullName evidence="17">Heavy metal translocating P-type ATPase metal-binding domain-containing protein</fullName>
    </submittedName>
</protein>
<keyword evidence="5" id="KW-0597">Phosphoprotein</keyword>
<dbReference type="GO" id="GO:0055070">
    <property type="term" value="P:copper ion homeostasis"/>
    <property type="evidence" value="ECO:0007669"/>
    <property type="project" value="TreeGrafter"/>
</dbReference>
<keyword evidence="12 13" id="KW-0472">Membrane</keyword>
<evidence type="ECO:0000256" key="9">
    <source>
        <dbReference type="ARBA" id="ARBA00022967"/>
    </source>
</evidence>
<dbReference type="SUPFAM" id="SSF81665">
    <property type="entry name" value="Calcium ATPase, transmembrane domain M"/>
    <property type="match status" value="1"/>
</dbReference>
<dbReference type="InterPro" id="IPR036412">
    <property type="entry name" value="HAD-like_sf"/>
</dbReference>
<dbReference type="CDD" id="cd00371">
    <property type="entry name" value="HMA"/>
    <property type="match status" value="1"/>
</dbReference>
<keyword evidence="3" id="KW-0813">Transport</keyword>
<feature type="domain" description="P-type ATPase A" evidence="14">
    <location>
        <begin position="309"/>
        <end position="403"/>
    </location>
</feature>
<evidence type="ECO:0000313" key="18">
    <source>
        <dbReference type="Proteomes" id="UP000642920"/>
    </source>
</evidence>
<dbReference type="InterPro" id="IPR021993">
    <property type="entry name" value="ATPase-cat-bd"/>
</dbReference>
<dbReference type="NCBIfam" id="TIGR01494">
    <property type="entry name" value="ATPase_P-type"/>
    <property type="match status" value="1"/>
</dbReference>
<dbReference type="Gene3D" id="2.70.150.10">
    <property type="entry name" value="Calcium-transporting ATPase, cytoplasmic transduction domain A"/>
    <property type="match status" value="1"/>
</dbReference>
<dbReference type="InterPro" id="IPR023298">
    <property type="entry name" value="ATPase_P-typ_TM_dom_sf"/>
</dbReference>
<dbReference type="SUPFAM" id="SSF81653">
    <property type="entry name" value="Calcium ATPase, transduction domain A"/>
    <property type="match status" value="1"/>
</dbReference>
<evidence type="ECO:0000256" key="6">
    <source>
        <dbReference type="ARBA" id="ARBA00022692"/>
    </source>
</evidence>
<evidence type="ECO:0000256" key="1">
    <source>
        <dbReference type="ARBA" id="ARBA00004651"/>
    </source>
</evidence>
<evidence type="ECO:0000313" key="17">
    <source>
        <dbReference type="EMBL" id="MBL0766041.1"/>
    </source>
</evidence>
<feature type="domain" description="HMA" evidence="15">
    <location>
        <begin position="96"/>
        <end position="157"/>
    </location>
</feature>
<evidence type="ECO:0000256" key="11">
    <source>
        <dbReference type="ARBA" id="ARBA00023065"/>
    </source>
</evidence>
<keyword evidence="9" id="KW-1278">Translocase</keyword>
<evidence type="ECO:0000256" key="4">
    <source>
        <dbReference type="ARBA" id="ARBA00022475"/>
    </source>
</evidence>
<dbReference type="Pfam" id="PF00122">
    <property type="entry name" value="E1-E2_ATPase"/>
    <property type="match status" value="1"/>
</dbReference>
<dbReference type="Proteomes" id="UP000642920">
    <property type="component" value="Unassembled WGS sequence"/>
</dbReference>
<evidence type="ECO:0000256" key="10">
    <source>
        <dbReference type="ARBA" id="ARBA00022989"/>
    </source>
</evidence>
<proteinExistence type="inferred from homology"/>
<dbReference type="EMBL" id="JAERQG010000003">
    <property type="protein sequence ID" value="MBL0766041.1"/>
    <property type="molecule type" value="Genomic_DNA"/>
</dbReference>
<dbReference type="InterPro" id="IPR036163">
    <property type="entry name" value="HMA_dom_sf"/>
</dbReference>
<dbReference type="PRINTS" id="PR00943">
    <property type="entry name" value="CUATPASE"/>
</dbReference>
<dbReference type="InterPro" id="IPR001757">
    <property type="entry name" value="P_typ_ATPase"/>
</dbReference>
<keyword evidence="8" id="KW-0460">Magnesium</keyword>
<dbReference type="PANTHER" id="PTHR43520">
    <property type="entry name" value="ATP7, ISOFORM B"/>
    <property type="match status" value="1"/>
</dbReference>
<reference evidence="17" key="1">
    <citation type="submission" date="2021-01" db="EMBL/GenBank/DDBJ databases">
        <title>Marivirga sp. nov., isolated from intertidal surface sediments.</title>
        <authorList>
            <person name="Zhang M."/>
        </authorList>
    </citation>
    <scope>NUCLEOTIDE SEQUENCE</scope>
    <source>
        <strain evidence="17">SM1354</strain>
    </source>
</reference>
<dbReference type="PROSITE" id="PS00154">
    <property type="entry name" value="ATPASE_E1_E2"/>
    <property type="match status" value="1"/>
</dbReference>
<keyword evidence="10 13" id="KW-1133">Transmembrane helix</keyword>
<dbReference type="Pfam" id="PF00702">
    <property type="entry name" value="Hydrolase"/>
    <property type="match status" value="1"/>
</dbReference>
<feature type="transmembrane region" description="Helical" evidence="13">
    <location>
        <begin position="422"/>
        <end position="442"/>
    </location>
</feature>
<dbReference type="GO" id="GO:0005507">
    <property type="term" value="F:copper ion binding"/>
    <property type="evidence" value="ECO:0007669"/>
    <property type="project" value="TreeGrafter"/>
</dbReference>
<dbReference type="InterPro" id="IPR006121">
    <property type="entry name" value="HMA_dom"/>
</dbReference>
<accession>A0A937DKA6</accession>
<dbReference type="SUPFAM" id="SSF56784">
    <property type="entry name" value="HAD-like"/>
    <property type="match status" value="1"/>
</dbReference>
<feature type="transmembrane region" description="Helical" evidence="13">
    <location>
        <begin position="771"/>
        <end position="792"/>
    </location>
</feature>
<feature type="transmembrane region" description="Helical" evidence="13">
    <location>
        <begin position="744"/>
        <end position="765"/>
    </location>
</feature>
<dbReference type="AlphaFoldDB" id="A0A937DKA6"/>
<evidence type="ECO:0000256" key="12">
    <source>
        <dbReference type="ARBA" id="ARBA00023136"/>
    </source>
</evidence>
<feature type="transmembrane region" description="Helical" evidence="13">
    <location>
        <begin position="248"/>
        <end position="265"/>
    </location>
</feature>
<evidence type="ECO:0000256" key="8">
    <source>
        <dbReference type="ARBA" id="ARBA00022842"/>
    </source>
</evidence>
<organism evidence="17 18">
    <name type="scientific">Marivirga atlantica</name>
    <dbReference type="NCBI Taxonomy" id="1548457"/>
    <lineage>
        <taxon>Bacteria</taxon>
        <taxon>Pseudomonadati</taxon>
        <taxon>Bacteroidota</taxon>
        <taxon>Cytophagia</taxon>
        <taxon>Cytophagales</taxon>
        <taxon>Marivirgaceae</taxon>
        <taxon>Marivirga</taxon>
    </lineage>
</organism>
<dbReference type="SUPFAM" id="SSF55008">
    <property type="entry name" value="HMA, heavy metal-associated domain"/>
    <property type="match status" value="1"/>
</dbReference>
<dbReference type="Gene3D" id="3.30.70.100">
    <property type="match status" value="1"/>
</dbReference>
<evidence type="ECO:0000259" key="14">
    <source>
        <dbReference type="Pfam" id="PF00122"/>
    </source>
</evidence>
<evidence type="ECO:0000256" key="2">
    <source>
        <dbReference type="ARBA" id="ARBA00006024"/>
    </source>
</evidence>
<dbReference type="InterPro" id="IPR023214">
    <property type="entry name" value="HAD_sf"/>
</dbReference>
<name>A0A937DKA6_9BACT</name>
<feature type="transmembrane region" description="Helical" evidence="13">
    <location>
        <begin position="175"/>
        <end position="195"/>
    </location>
</feature>
<feature type="domain" description="Putative metal-binding" evidence="16">
    <location>
        <begin position="13"/>
        <end position="85"/>
    </location>
</feature>
<feature type="transmembrane region" description="Helical" evidence="13">
    <location>
        <begin position="454"/>
        <end position="474"/>
    </location>
</feature>
<evidence type="ECO:0000256" key="13">
    <source>
        <dbReference type="SAM" id="Phobius"/>
    </source>
</evidence>
<keyword evidence="6 13" id="KW-0812">Transmembrane</keyword>
<comment type="subcellular location">
    <subcellularLocation>
        <location evidence="1">Cell membrane</location>
        <topology evidence="1">Multi-pass membrane protein</topology>
    </subcellularLocation>
</comment>
<dbReference type="Gene3D" id="3.40.1110.10">
    <property type="entry name" value="Calcium-transporting ATPase, cytoplasmic domain N"/>
    <property type="match status" value="1"/>
</dbReference>
<comment type="similarity">
    <text evidence="2">Belongs to the cation transport ATPase (P-type) (TC 3.A.3) family. Type IB subfamily.</text>
</comment>
<evidence type="ECO:0000259" key="16">
    <source>
        <dbReference type="Pfam" id="PF12156"/>
    </source>
</evidence>
<feature type="transmembrane region" description="Helical" evidence="13">
    <location>
        <begin position="207"/>
        <end position="227"/>
    </location>
</feature>
<dbReference type="InterPro" id="IPR018303">
    <property type="entry name" value="ATPase_P-typ_P_site"/>
</dbReference>
<dbReference type="InterPro" id="IPR008250">
    <property type="entry name" value="ATPase_P-typ_transduc_dom_A_sf"/>
</dbReference>
<feature type="transmembrane region" description="Helical" evidence="13">
    <location>
        <begin position="271"/>
        <end position="290"/>
    </location>
</feature>
<dbReference type="PRINTS" id="PR00119">
    <property type="entry name" value="CATATPASE"/>
</dbReference>
<dbReference type="GO" id="GO:0005524">
    <property type="term" value="F:ATP binding"/>
    <property type="evidence" value="ECO:0007669"/>
    <property type="project" value="InterPro"/>
</dbReference>
<dbReference type="GO" id="GO:0016887">
    <property type="term" value="F:ATP hydrolysis activity"/>
    <property type="evidence" value="ECO:0007669"/>
    <property type="project" value="InterPro"/>
</dbReference>
<keyword evidence="18" id="KW-1185">Reference proteome</keyword>
<dbReference type="PANTHER" id="PTHR43520:SF5">
    <property type="entry name" value="CATION-TRANSPORTING P-TYPE ATPASE-RELATED"/>
    <property type="match status" value="1"/>
</dbReference>
<evidence type="ECO:0000256" key="5">
    <source>
        <dbReference type="ARBA" id="ARBA00022553"/>
    </source>
</evidence>
<dbReference type="GO" id="GO:0043682">
    <property type="term" value="F:P-type divalent copper transporter activity"/>
    <property type="evidence" value="ECO:0007669"/>
    <property type="project" value="TreeGrafter"/>
</dbReference>
<dbReference type="Pfam" id="PF12156">
    <property type="entry name" value="ATPase-cat_bd"/>
    <property type="match status" value="1"/>
</dbReference>
<keyword evidence="4" id="KW-1003">Cell membrane</keyword>
<dbReference type="Pfam" id="PF00403">
    <property type="entry name" value="HMA"/>
    <property type="match status" value="1"/>
</dbReference>
<dbReference type="GO" id="GO:0005886">
    <property type="term" value="C:plasma membrane"/>
    <property type="evidence" value="ECO:0007669"/>
    <property type="project" value="UniProtKB-SubCell"/>
</dbReference>